<keyword evidence="1" id="KW-1133">Transmembrane helix</keyword>
<organism evidence="2">
    <name type="scientific">marine sediment metagenome</name>
    <dbReference type="NCBI Taxonomy" id="412755"/>
    <lineage>
        <taxon>unclassified sequences</taxon>
        <taxon>metagenomes</taxon>
        <taxon>ecological metagenomes</taxon>
    </lineage>
</organism>
<gene>
    <name evidence="2" type="ORF">LCGC14_1793360</name>
</gene>
<keyword evidence="1" id="KW-0812">Transmembrane</keyword>
<dbReference type="EMBL" id="LAZR01017169">
    <property type="protein sequence ID" value="KKM01549.1"/>
    <property type="molecule type" value="Genomic_DNA"/>
</dbReference>
<proteinExistence type="predicted"/>
<evidence type="ECO:0000256" key="1">
    <source>
        <dbReference type="SAM" id="Phobius"/>
    </source>
</evidence>
<reference evidence="2" key="1">
    <citation type="journal article" date="2015" name="Nature">
        <title>Complex archaea that bridge the gap between prokaryotes and eukaryotes.</title>
        <authorList>
            <person name="Spang A."/>
            <person name="Saw J.H."/>
            <person name="Jorgensen S.L."/>
            <person name="Zaremba-Niedzwiedzka K."/>
            <person name="Martijn J."/>
            <person name="Lind A.E."/>
            <person name="van Eijk R."/>
            <person name="Schleper C."/>
            <person name="Guy L."/>
            <person name="Ettema T.J."/>
        </authorList>
    </citation>
    <scope>NUCLEOTIDE SEQUENCE</scope>
</reference>
<feature type="transmembrane region" description="Helical" evidence="1">
    <location>
        <begin position="20"/>
        <end position="39"/>
    </location>
</feature>
<comment type="caution">
    <text evidence="2">The sequence shown here is derived from an EMBL/GenBank/DDBJ whole genome shotgun (WGS) entry which is preliminary data.</text>
</comment>
<sequence>PLPNKFRTLKDAPLHDRSAAIRTFVSSITLGIIMILYTIPFHLSRYSILYTQIYDVCIRRTMYRLGKINPRLSQGVLGAIQNQRSAGFEGAKNRQKALFNY</sequence>
<accession>A0A0F9GRV1</accession>
<protein>
    <submittedName>
        <fullName evidence="2">Uncharacterized protein</fullName>
    </submittedName>
</protein>
<keyword evidence="1" id="KW-0472">Membrane</keyword>
<dbReference type="AlphaFoldDB" id="A0A0F9GRV1"/>
<feature type="non-terminal residue" evidence="2">
    <location>
        <position position="1"/>
    </location>
</feature>
<name>A0A0F9GRV1_9ZZZZ</name>
<evidence type="ECO:0000313" key="2">
    <source>
        <dbReference type="EMBL" id="KKM01549.1"/>
    </source>
</evidence>